<dbReference type="InterPro" id="IPR003870">
    <property type="entry name" value="DUF222"/>
</dbReference>
<dbReference type="Proteomes" id="UP000193529">
    <property type="component" value="Unassembled WGS sequence"/>
</dbReference>
<gene>
    <name evidence="3" type="ORF">AWC19_21740</name>
</gene>
<dbReference type="CDD" id="cd00085">
    <property type="entry name" value="HNHc"/>
    <property type="match status" value="1"/>
</dbReference>
<comment type="caution">
    <text evidence="3">The sequence shown here is derived from an EMBL/GenBank/DDBJ whole genome shotgun (WGS) entry which is preliminary data.</text>
</comment>
<feature type="region of interest" description="Disordered" evidence="1">
    <location>
        <begin position="424"/>
        <end position="465"/>
    </location>
</feature>
<evidence type="ECO:0000313" key="4">
    <source>
        <dbReference type="Proteomes" id="UP000193529"/>
    </source>
</evidence>
<accession>A0A1X1Z0B2</accession>
<protein>
    <recommendedName>
        <fullName evidence="2">HNH nuclease domain-containing protein</fullName>
    </recommendedName>
</protein>
<dbReference type="SMART" id="SM00507">
    <property type="entry name" value="HNHc"/>
    <property type="match status" value="1"/>
</dbReference>
<dbReference type="EMBL" id="LQPJ01000152">
    <property type="protein sequence ID" value="ORW16787.1"/>
    <property type="molecule type" value="Genomic_DNA"/>
</dbReference>
<keyword evidence="4" id="KW-1185">Reference proteome</keyword>
<feature type="compositionally biased region" description="Acidic residues" evidence="1">
    <location>
        <begin position="451"/>
        <end position="465"/>
    </location>
</feature>
<dbReference type="OrthoDB" id="4419061at2"/>
<dbReference type="RefSeq" id="WP_085081187.1">
    <property type="nucleotide sequence ID" value="NZ_JACKRZ010000017.1"/>
</dbReference>
<dbReference type="Pfam" id="PF02720">
    <property type="entry name" value="DUF222"/>
    <property type="match status" value="1"/>
</dbReference>
<organism evidence="3 4">
    <name type="scientific">Mycobacterium palustre</name>
    <dbReference type="NCBI Taxonomy" id="153971"/>
    <lineage>
        <taxon>Bacteria</taxon>
        <taxon>Bacillati</taxon>
        <taxon>Actinomycetota</taxon>
        <taxon>Actinomycetes</taxon>
        <taxon>Mycobacteriales</taxon>
        <taxon>Mycobacteriaceae</taxon>
        <taxon>Mycobacterium</taxon>
        <taxon>Mycobacterium simiae complex</taxon>
    </lineage>
</organism>
<sequence length="465" mass="50584">MSSTTREQVRKDFDALHTAVSRVVEHEYDALTTPERLALLERLEQETRRLRVPGHALINQLGEQAGPAELGGRLSHVVADRLRITRSEATRRVAEAADLGPRHALTGESLKPRLAVTAAAERAGQAGAAHVAVIRRFLEGLPGWVDAATRERAEADLAGLAAQYRPEQVRDWADLITYYLNPDGDYTDEDRARRRGLTLGKQGADGMSELRALLTPEARATLEAVLAKTAAPGMCNPDDDAPVVDGPADAEAVRRDTRSAPQRNHDGLNAGLRPLLAGGNLGQHNGLPASIIITTTLADLEAAAGKGLTGGGTLLPMSDVIRMARHAHQYLAIFDHGEPLALYHTKRLASPAQRIVLYAKDRGCTRPGCDVRGYWCEVHHVEDWATTRRTDVDKLTFACGADHPLVQPGGWTTRKRHDGTIEWIPPPHLDYGQPRTNTFHHPEKLLPGNEDGGDDESREGEDGAA</sequence>
<name>A0A1X1Z0B2_9MYCO</name>
<reference evidence="3 4" key="1">
    <citation type="submission" date="2016-01" db="EMBL/GenBank/DDBJ databases">
        <title>The new phylogeny of the genus Mycobacterium.</title>
        <authorList>
            <person name="Tarcisio F."/>
            <person name="Conor M."/>
            <person name="Antonella G."/>
            <person name="Elisabetta G."/>
            <person name="Giulia F.S."/>
            <person name="Sara T."/>
            <person name="Anna F."/>
            <person name="Clotilde B."/>
            <person name="Roberto B."/>
            <person name="Veronica D.S."/>
            <person name="Fabio R."/>
            <person name="Monica P."/>
            <person name="Olivier J."/>
            <person name="Enrico T."/>
            <person name="Nicola S."/>
        </authorList>
    </citation>
    <scope>NUCLEOTIDE SEQUENCE [LARGE SCALE GENOMIC DNA]</scope>
    <source>
        <strain evidence="3 4">DSM 44572</strain>
    </source>
</reference>
<evidence type="ECO:0000259" key="2">
    <source>
        <dbReference type="SMART" id="SM00507"/>
    </source>
</evidence>
<proteinExistence type="predicted"/>
<dbReference type="STRING" id="153971.AWC19_21740"/>
<dbReference type="InterPro" id="IPR003615">
    <property type="entry name" value="HNH_nuc"/>
</dbReference>
<feature type="domain" description="HNH nuclease" evidence="2">
    <location>
        <begin position="352"/>
        <end position="404"/>
    </location>
</feature>
<dbReference type="AlphaFoldDB" id="A0A1X1Z0B2"/>
<evidence type="ECO:0000256" key="1">
    <source>
        <dbReference type="SAM" id="MobiDB-lite"/>
    </source>
</evidence>
<evidence type="ECO:0000313" key="3">
    <source>
        <dbReference type="EMBL" id="ORW16787.1"/>
    </source>
</evidence>